<organism evidence="2 3">
    <name type="scientific">Pelobates cultripes</name>
    <name type="common">Western spadefoot toad</name>
    <dbReference type="NCBI Taxonomy" id="61616"/>
    <lineage>
        <taxon>Eukaryota</taxon>
        <taxon>Metazoa</taxon>
        <taxon>Chordata</taxon>
        <taxon>Craniata</taxon>
        <taxon>Vertebrata</taxon>
        <taxon>Euteleostomi</taxon>
        <taxon>Amphibia</taxon>
        <taxon>Batrachia</taxon>
        <taxon>Anura</taxon>
        <taxon>Pelobatoidea</taxon>
        <taxon>Pelobatidae</taxon>
        <taxon>Pelobates</taxon>
    </lineage>
</organism>
<evidence type="ECO:0000313" key="3">
    <source>
        <dbReference type="Proteomes" id="UP001295444"/>
    </source>
</evidence>
<dbReference type="AlphaFoldDB" id="A0AAD1T9D8"/>
<dbReference type="InterPro" id="IPR036691">
    <property type="entry name" value="Endo/exonu/phosph_ase_sf"/>
</dbReference>
<sequence length="178" mass="20638">MLPQSYKINPTQQTTSVIIQLRARQLSWWRRIWGFQGLDSMLDGQGRFLYVKGTITGMLYTFANIYLPNKRQAQFLRKALNKLSDFSEGTLVLGGDFNTPLDPIMDSSTRHSSIPQLHIRSMKRALGDMELVDCWRTLHPTTRDFTYYSALHDRYSQIDYIGCYQPGWTPQHGQITAR</sequence>
<accession>A0AAD1T9D8</accession>
<dbReference type="EMBL" id="OW240921">
    <property type="protein sequence ID" value="CAH2319410.1"/>
    <property type="molecule type" value="Genomic_DNA"/>
</dbReference>
<gene>
    <name evidence="2" type="ORF">PECUL_23A012121</name>
</gene>
<keyword evidence="1" id="KW-0472">Membrane</keyword>
<protein>
    <recommendedName>
        <fullName evidence="4">Endonuclease/exonuclease/phosphatase domain-containing protein</fullName>
    </recommendedName>
</protein>
<keyword evidence="3" id="KW-1185">Reference proteome</keyword>
<reference evidence="2" key="1">
    <citation type="submission" date="2022-03" db="EMBL/GenBank/DDBJ databases">
        <authorList>
            <person name="Alioto T."/>
            <person name="Alioto T."/>
            <person name="Gomez Garrido J."/>
        </authorList>
    </citation>
    <scope>NUCLEOTIDE SEQUENCE</scope>
</reference>
<evidence type="ECO:0000313" key="2">
    <source>
        <dbReference type="EMBL" id="CAH2319410.1"/>
    </source>
</evidence>
<feature type="transmembrane region" description="Helical" evidence="1">
    <location>
        <begin position="48"/>
        <end position="67"/>
    </location>
</feature>
<name>A0AAD1T9D8_PELCU</name>
<dbReference type="Proteomes" id="UP001295444">
    <property type="component" value="Chromosome 10"/>
</dbReference>
<dbReference type="Gene3D" id="3.60.10.10">
    <property type="entry name" value="Endonuclease/exonuclease/phosphatase"/>
    <property type="match status" value="1"/>
</dbReference>
<evidence type="ECO:0008006" key="4">
    <source>
        <dbReference type="Google" id="ProtNLM"/>
    </source>
</evidence>
<dbReference type="SUPFAM" id="SSF56219">
    <property type="entry name" value="DNase I-like"/>
    <property type="match status" value="1"/>
</dbReference>
<proteinExistence type="predicted"/>
<keyword evidence="1" id="KW-1133">Transmembrane helix</keyword>
<keyword evidence="1" id="KW-0812">Transmembrane</keyword>
<evidence type="ECO:0000256" key="1">
    <source>
        <dbReference type="SAM" id="Phobius"/>
    </source>
</evidence>